<name>A0A395NGW0_TRIAR</name>
<evidence type="ECO:0000313" key="2">
    <source>
        <dbReference type="EMBL" id="RFU75077.1"/>
    </source>
</evidence>
<dbReference type="EMBL" id="PXOA01000477">
    <property type="protein sequence ID" value="RFU75077.1"/>
    <property type="molecule type" value="Genomic_DNA"/>
</dbReference>
<comment type="caution">
    <text evidence="2">The sequence shown here is derived from an EMBL/GenBank/DDBJ whole genome shotgun (WGS) entry which is preliminary data.</text>
</comment>
<proteinExistence type="predicted"/>
<accession>A0A395NGW0</accession>
<keyword evidence="3" id="KW-1185">Reference proteome</keyword>
<evidence type="ECO:0000313" key="3">
    <source>
        <dbReference type="Proteomes" id="UP000266272"/>
    </source>
</evidence>
<gene>
    <name evidence="2" type="ORF">TARUN_7176</name>
</gene>
<evidence type="ECO:0000256" key="1">
    <source>
        <dbReference type="SAM" id="MobiDB-lite"/>
    </source>
</evidence>
<sequence>MRSGGWESLDGGRRVTCQAVRAAGEAHGAQVPGQAKPAASPGGCRTFLSATSAGRWTGLQFQAHSLKPAQTRRRAHSAPGNPETAPELQVSGHSQRCNSGLASELSRRGVTGDGDGQTSAVLYCRFRLLRRLSPAGHTHALTHTRRLRALVAAAGLILGLG</sequence>
<feature type="compositionally biased region" description="Polar residues" evidence="1">
    <location>
        <begin position="91"/>
        <end position="101"/>
    </location>
</feature>
<organism evidence="2 3">
    <name type="scientific">Trichoderma arundinaceum</name>
    <dbReference type="NCBI Taxonomy" id="490622"/>
    <lineage>
        <taxon>Eukaryota</taxon>
        <taxon>Fungi</taxon>
        <taxon>Dikarya</taxon>
        <taxon>Ascomycota</taxon>
        <taxon>Pezizomycotina</taxon>
        <taxon>Sordariomycetes</taxon>
        <taxon>Hypocreomycetidae</taxon>
        <taxon>Hypocreales</taxon>
        <taxon>Hypocreaceae</taxon>
        <taxon>Trichoderma</taxon>
    </lineage>
</organism>
<reference evidence="2 3" key="1">
    <citation type="journal article" date="2018" name="PLoS Pathog.">
        <title>Evolution of structural diversity of trichothecenes, a family of toxins produced by plant pathogenic and entomopathogenic fungi.</title>
        <authorList>
            <person name="Proctor R.H."/>
            <person name="McCormick S.P."/>
            <person name="Kim H.S."/>
            <person name="Cardoza R.E."/>
            <person name="Stanley A.M."/>
            <person name="Lindo L."/>
            <person name="Kelly A."/>
            <person name="Brown D.W."/>
            <person name="Lee T."/>
            <person name="Vaughan M.M."/>
            <person name="Alexander N.J."/>
            <person name="Busman M."/>
            <person name="Gutierrez S."/>
        </authorList>
    </citation>
    <scope>NUCLEOTIDE SEQUENCE [LARGE SCALE GENOMIC DNA]</scope>
    <source>
        <strain evidence="2 3">IBT 40837</strain>
    </source>
</reference>
<dbReference type="AlphaFoldDB" id="A0A395NGW0"/>
<dbReference type="Proteomes" id="UP000266272">
    <property type="component" value="Unassembled WGS sequence"/>
</dbReference>
<feature type="region of interest" description="Disordered" evidence="1">
    <location>
        <begin position="67"/>
        <end position="113"/>
    </location>
</feature>
<protein>
    <submittedName>
        <fullName evidence="2">Uncharacterized protein</fullName>
    </submittedName>
</protein>
<dbReference type="OrthoDB" id="10578392at2759"/>